<gene>
    <name evidence="14" type="ORF">G1C96_1195</name>
</gene>
<feature type="transmembrane region" description="Helical" evidence="13">
    <location>
        <begin position="368"/>
        <end position="391"/>
    </location>
</feature>
<evidence type="ECO:0000256" key="8">
    <source>
        <dbReference type="ARBA" id="ARBA00022692"/>
    </source>
</evidence>
<reference evidence="14 15" key="1">
    <citation type="submission" date="2020-02" db="EMBL/GenBank/DDBJ databases">
        <title>Characterization of phylogenetic diversity of novel bifidobacterial species isolated in Czech ZOOs.</title>
        <authorList>
            <person name="Lugli G.A."/>
            <person name="Vera N.B."/>
            <person name="Ventura M."/>
        </authorList>
    </citation>
    <scope>NUCLEOTIDE SEQUENCE [LARGE SCALE GENOMIC DNA]</scope>
    <source>
        <strain evidence="14 15">DSM 109958</strain>
    </source>
</reference>
<evidence type="ECO:0000313" key="15">
    <source>
        <dbReference type="Proteomes" id="UP000588277"/>
    </source>
</evidence>
<dbReference type="GO" id="GO:0042910">
    <property type="term" value="F:xenobiotic transmembrane transporter activity"/>
    <property type="evidence" value="ECO:0007669"/>
    <property type="project" value="InterPro"/>
</dbReference>
<keyword evidence="7" id="KW-1003">Cell membrane</keyword>
<evidence type="ECO:0000256" key="13">
    <source>
        <dbReference type="SAM" id="Phobius"/>
    </source>
</evidence>
<feature type="transmembrane region" description="Helical" evidence="13">
    <location>
        <begin position="332"/>
        <end position="356"/>
    </location>
</feature>
<evidence type="ECO:0000256" key="5">
    <source>
        <dbReference type="ARBA" id="ARBA00022448"/>
    </source>
</evidence>
<sequence>MQRPDLASNVHYQHVLNAFRGSHYSARAVYDLVLPIFVDTVFMALVEFCNTGIISSDGPASVGAVNTANAVHWLMFGTFNSIALGTCVLVAQHFGAGHREQIGRVTAAAVHGMLAVTVVYSALVLAFEDQVITLLFGAAQPDVFANIRVFLFGLLVSYPLRGFYTAVAGALRGIGRTKVTLALSVVANGSNMVLNVAFVMGLHMGVAGLAWSVVISQVLGAAMGVRLLRAYSTELHVTRAMLLHVDARRIGTVLSVSLPFILEDLFFNGGKLIIQMFIVPFGTLQLAANGIIGSWVHLIEIVPRTLCTAIVPIAGASLGARDVAYARKITRTFIITGSLVSAVMGLALAAVFPWALTSFYHADPATYGILWMLMWMNVVAYPLLFSAQSVLPGMLRAAGDGKWTTICSLSSMWIYRIGLGYFVSVTLNYQIVGLWAVWLTEWGVRTLLFYLRYRTGRWAQHDLVGRDA</sequence>
<dbReference type="RefSeq" id="WP_169275760.1">
    <property type="nucleotide sequence ID" value="NZ_JAAIIH010000008.1"/>
</dbReference>
<keyword evidence="8 13" id="KW-0812">Transmembrane</keyword>
<dbReference type="GO" id="GO:0006811">
    <property type="term" value="P:monoatomic ion transport"/>
    <property type="evidence" value="ECO:0007669"/>
    <property type="project" value="UniProtKB-KW"/>
</dbReference>
<dbReference type="NCBIfam" id="TIGR00797">
    <property type="entry name" value="matE"/>
    <property type="match status" value="1"/>
</dbReference>
<dbReference type="InterPro" id="IPR002528">
    <property type="entry name" value="MATE_fam"/>
</dbReference>
<proteinExistence type="inferred from homology"/>
<dbReference type="InterPro" id="IPR048279">
    <property type="entry name" value="MdtK-like"/>
</dbReference>
<dbReference type="PANTHER" id="PTHR43298:SF2">
    <property type="entry name" value="FMN_FAD EXPORTER YEEO-RELATED"/>
    <property type="match status" value="1"/>
</dbReference>
<dbReference type="GO" id="GO:0005886">
    <property type="term" value="C:plasma membrane"/>
    <property type="evidence" value="ECO:0007669"/>
    <property type="project" value="UniProtKB-SubCell"/>
</dbReference>
<feature type="transmembrane region" description="Helical" evidence="13">
    <location>
        <begin position="147"/>
        <end position="167"/>
    </location>
</feature>
<feature type="transmembrane region" description="Helical" evidence="13">
    <location>
        <begin position="272"/>
        <end position="295"/>
    </location>
</feature>
<evidence type="ECO:0000256" key="11">
    <source>
        <dbReference type="ARBA" id="ARBA00023136"/>
    </source>
</evidence>
<evidence type="ECO:0000313" key="14">
    <source>
        <dbReference type="EMBL" id="NMN00616.1"/>
    </source>
</evidence>
<comment type="caution">
    <text evidence="14">The sequence shown here is derived from an EMBL/GenBank/DDBJ whole genome shotgun (WGS) entry which is preliminary data.</text>
</comment>
<dbReference type="PIRSF" id="PIRSF006603">
    <property type="entry name" value="DinF"/>
    <property type="match status" value="1"/>
</dbReference>
<keyword evidence="15" id="KW-1185">Reference proteome</keyword>
<evidence type="ECO:0000256" key="9">
    <source>
        <dbReference type="ARBA" id="ARBA00022989"/>
    </source>
</evidence>
<dbReference type="GO" id="GO:0015297">
    <property type="term" value="F:antiporter activity"/>
    <property type="evidence" value="ECO:0007669"/>
    <property type="project" value="UniProtKB-KW"/>
</dbReference>
<evidence type="ECO:0000256" key="1">
    <source>
        <dbReference type="ARBA" id="ARBA00003408"/>
    </source>
</evidence>
<dbReference type="Proteomes" id="UP000588277">
    <property type="component" value="Unassembled WGS sequence"/>
</dbReference>
<evidence type="ECO:0000256" key="3">
    <source>
        <dbReference type="ARBA" id="ARBA00010199"/>
    </source>
</evidence>
<keyword evidence="5" id="KW-0813">Transport</keyword>
<dbReference type="InterPro" id="IPR050222">
    <property type="entry name" value="MATE_MdtK"/>
</dbReference>
<comment type="subcellular location">
    <subcellularLocation>
        <location evidence="2">Cell membrane</location>
        <topology evidence="2">Multi-pass membrane protein</topology>
    </subcellularLocation>
</comment>
<dbReference type="AlphaFoldDB" id="A0A7Y0F241"/>
<keyword evidence="10" id="KW-0406">Ion transport</keyword>
<organism evidence="14 15">
    <name type="scientific">Bifidobacterium moraviense</name>
    <dbReference type="NCBI Taxonomy" id="2675323"/>
    <lineage>
        <taxon>Bacteria</taxon>
        <taxon>Bacillati</taxon>
        <taxon>Actinomycetota</taxon>
        <taxon>Actinomycetes</taxon>
        <taxon>Bifidobacteriales</taxon>
        <taxon>Bifidobacteriaceae</taxon>
        <taxon>Bifidobacterium</taxon>
    </lineage>
</organism>
<feature type="transmembrane region" description="Helical" evidence="13">
    <location>
        <begin position="208"/>
        <end position="228"/>
    </location>
</feature>
<feature type="transmembrane region" description="Helical" evidence="13">
    <location>
        <begin position="179"/>
        <end position="202"/>
    </location>
</feature>
<dbReference type="EMBL" id="JAAIIH010000008">
    <property type="protein sequence ID" value="NMN00616.1"/>
    <property type="molecule type" value="Genomic_DNA"/>
</dbReference>
<keyword evidence="6" id="KW-0050">Antiport</keyword>
<comment type="function">
    <text evidence="1">Multidrug efflux pump.</text>
</comment>
<dbReference type="Pfam" id="PF01554">
    <property type="entry name" value="MatE"/>
    <property type="match status" value="2"/>
</dbReference>
<accession>A0A7Y0F241</accession>
<feature type="transmembrane region" description="Helical" evidence="13">
    <location>
        <begin position="29"/>
        <end position="53"/>
    </location>
</feature>
<evidence type="ECO:0000256" key="2">
    <source>
        <dbReference type="ARBA" id="ARBA00004651"/>
    </source>
</evidence>
<evidence type="ECO:0000256" key="4">
    <source>
        <dbReference type="ARBA" id="ARBA00020268"/>
    </source>
</evidence>
<dbReference type="PANTHER" id="PTHR43298">
    <property type="entry name" value="MULTIDRUG RESISTANCE PROTEIN NORM-RELATED"/>
    <property type="match status" value="1"/>
</dbReference>
<evidence type="ECO:0000256" key="12">
    <source>
        <dbReference type="ARBA" id="ARBA00031636"/>
    </source>
</evidence>
<name>A0A7Y0F241_9BIFI</name>
<keyword evidence="11 13" id="KW-0472">Membrane</keyword>
<evidence type="ECO:0000256" key="7">
    <source>
        <dbReference type="ARBA" id="ARBA00022475"/>
    </source>
</evidence>
<feature type="transmembrane region" description="Helical" evidence="13">
    <location>
        <begin position="73"/>
        <end position="94"/>
    </location>
</feature>
<evidence type="ECO:0000256" key="6">
    <source>
        <dbReference type="ARBA" id="ARBA00022449"/>
    </source>
</evidence>
<protein>
    <recommendedName>
        <fullName evidence="4">Probable multidrug resistance protein NorM</fullName>
    </recommendedName>
    <alternativeName>
        <fullName evidence="12">Multidrug-efflux transporter</fullName>
    </alternativeName>
</protein>
<keyword evidence="9 13" id="KW-1133">Transmembrane helix</keyword>
<comment type="similarity">
    <text evidence="3">Belongs to the multi antimicrobial extrusion (MATE) (TC 2.A.66.1) family.</text>
</comment>
<evidence type="ECO:0000256" key="10">
    <source>
        <dbReference type="ARBA" id="ARBA00023065"/>
    </source>
</evidence>
<feature type="transmembrane region" description="Helical" evidence="13">
    <location>
        <begin position="106"/>
        <end position="127"/>
    </location>
</feature>